<accession>A0ABS6K1V2</accession>
<organism evidence="1 2">
    <name type="scientific">Diplocloster modestus</name>
    <dbReference type="NCBI Taxonomy" id="2850322"/>
    <lineage>
        <taxon>Bacteria</taxon>
        <taxon>Bacillati</taxon>
        <taxon>Bacillota</taxon>
        <taxon>Clostridia</taxon>
        <taxon>Lachnospirales</taxon>
        <taxon>Lachnospiraceae</taxon>
        <taxon>Diplocloster</taxon>
    </lineage>
</organism>
<proteinExistence type="predicted"/>
<sequence>MWQNGYMAAALKGQPGRKAKPAQRGILDRKELKEILGLPVHKVPLAHLGKAELPGQLALKEILASAGVSGILGPGSLVHQLRQRSFRDRA</sequence>
<dbReference type="RefSeq" id="WP_238726035.1">
    <property type="nucleotide sequence ID" value="NZ_JAHQCX010000001.1"/>
</dbReference>
<comment type="caution">
    <text evidence="1">The sequence shown here is derived from an EMBL/GenBank/DDBJ whole genome shotgun (WGS) entry which is preliminary data.</text>
</comment>
<protein>
    <recommendedName>
        <fullName evidence="3">Histone H2A</fullName>
    </recommendedName>
</protein>
<gene>
    <name evidence="1" type="ORF">KTH90_00315</name>
</gene>
<evidence type="ECO:0000313" key="1">
    <source>
        <dbReference type="EMBL" id="MBU9724447.1"/>
    </source>
</evidence>
<name>A0ABS6K1V2_9FIRM</name>
<dbReference type="Proteomes" id="UP001314681">
    <property type="component" value="Unassembled WGS sequence"/>
</dbReference>
<evidence type="ECO:0000313" key="2">
    <source>
        <dbReference type="Proteomes" id="UP001314681"/>
    </source>
</evidence>
<reference evidence="1 2" key="1">
    <citation type="submission" date="2021-06" db="EMBL/GenBank/DDBJ databases">
        <title>Description of novel taxa of the family Lachnospiraceae.</title>
        <authorList>
            <person name="Chaplin A.V."/>
            <person name="Sokolova S.R."/>
            <person name="Pikina A.P."/>
            <person name="Korzhanova M."/>
            <person name="Belova V."/>
            <person name="Korostin D."/>
            <person name="Efimov B.A."/>
        </authorList>
    </citation>
    <scope>NUCLEOTIDE SEQUENCE [LARGE SCALE GENOMIC DNA]</scope>
    <source>
        <strain evidence="1 2">ASD4241</strain>
    </source>
</reference>
<keyword evidence="2" id="KW-1185">Reference proteome</keyword>
<dbReference type="EMBL" id="JAHQCX010000001">
    <property type="protein sequence ID" value="MBU9724447.1"/>
    <property type="molecule type" value="Genomic_DNA"/>
</dbReference>
<evidence type="ECO:0008006" key="3">
    <source>
        <dbReference type="Google" id="ProtNLM"/>
    </source>
</evidence>